<reference evidence="11 12" key="1">
    <citation type="submission" date="2022-10" db="EMBL/GenBank/DDBJ databases">
        <title>Comparative genomic analysis of Cohnella hashimotonis sp. nov., isolated from the International Space Station.</title>
        <authorList>
            <person name="Simpson A."/>
            <person name="Venkateswaran K."/>
        </authorList>
    </citation>
    <scope>NUCLEOTIDE SEQUENCE [LARGE SCALE GENOMIC DNA]</scope>
    <source>
        <strain evidence="11 12">DSM 18997</strain>
    </source>
</reference>
<evidence type="ECO:0000256" key="1">
    <source>
        <dbReference type="ARBA" id="ARBA00004496"/>
    </source>
</evidence>
<dbReference type="Proteomes" id="UP001153387">
    <property type="component" value="Unassembled WGS sequence"/>
</dbReference>
<evidence type="ECO:0000313" key="12">
    <source>
        <dbReference type="Proteomes" id="UP001153387"/>
    </source>
</evidence>
<evidence type="ECO:0000313" key="11">
    <source>
        <dbReference type="EMBL" id="MDG0791091.1"/>
    </source>
</evidence>
<dbReference type="GO" id="GO:0003700">
    <property type="term" value="F:DNA-binding transcription factor activity"/>
    <property type="evidence" value="ECO:0007669"/>
    <property type="project" value="InterPro"/>
</dbReference>
<dbReference type="GO" id="GO:0000160">
    <property type="term" value="P:phosphorelay signal transduction system"/>
    <property type="evidence" value="ECO:0007669"/>
    <property type="project" value="UniProtKB-KW"/>
</dbReference>
<dbReference type="Gene3D" id="3.40.50.2300">
    <property type="match status" value="1"/>
</dbReference>
<evidence type="ECO:0000259" key="10">
    <source>
        <dbReference type="PROSITE" id="PS50110"/>
    </source>
</evidence>
<dbReference type="InterPro" id="IPR018060">
    <property type="entry name" value="HTH_AraC"/>
</dbReference>
<accession>A0A9X4QM90</accession>
<dbReference type="EMBL" id="JAPDHZ010000002">
    <property type="protein sequence ID" value="MDG0791091.1"/>
    <property type="molecule type" value="Genomic_DNA"/>
</dbReference>
<feature type="domain" description="HTH araC/xylS-type" evidence="9">
    <location>
        <begin position="403"/>
        <end position="500"/>
    </location>
</feature>
<keyword evidence="12" id="KW-1185">Reference proteome</keyword>
<evidence type="ECO:0000256" key="5">
    <source>
        <dbReference type="ARBA" id="ARBA00023015"/>
    </source>
</evidence>
<dbReference type="RefSeq" id="WP_277564869.1">
    <property type="nucleotide sequence ID" value="NZ_JAPDHZ010000002.1"/>
</dbReference>
<dbReference type="PROSITE" id="PS01124">
    <property type="entry name" value="HTH_ARAC_FAMILY_2"/>
    <property type="match status" value="1"/>
</dbReference>
<dbReference type="AlphaFoldDB" id="A0A9X4QM90"/>
<gene>
    <name evidence="11" type="ORF">OMP38_09585</name>
</gene>
<evidence type="ECO:0000256" key="4">
    <source>
        <dbReference type="ARBA" id="ARBA00023012"/>
    </source>
</evidence>
<feature type="modified residue" description="4-aspartylphosphate" evidence="8">
    <location>
        <position position="55"/>
    </location>
</feature>
<dbReference type="SUPFAM" id="SSF46689">
    <property type="entry name" value="Homeodomain-like"/>
    <property type="match status" value="2"/>
</dbReference>
<dbReference type="Pfam" id="PF12833">
    <property type="entry name" value="HTH_18"/>
    <property type="match status" value="1"/>
</dbReference>
<dbReference type="PROSITE" id="PS00041">
    <property type="entry name" value="HTH_ARAC_FAMILY_1"/>
    <property type="match status" value="1"/>
</dbReference>
<evidence type="ECO:0000259" key="9">
    <source>
        <dbReference type="PROSITE" id="PS01124"/>
    </source>
</evidence>
<keyword evidence="3 8" id="KW-0597">Phosphoprotein</keyword>
<organism evidence="11 12">
    <name type="scientific">Cohnella ginsengisoli</name>
    <dbReference type="NCBI Taxonomy" id="425004"/>
    <lineage>
        <taxon>Bacteria</taxon>
        <taxon>Bacillati</taxon>
        <taxon>Bacillota</taxon>
        <taxon>Bacilli</taxon>
        <taxon>Bacillales</taxon>
        <taxon>Paenibacillaceae</taxon>
        <taxon>Cohnella</taxon>
    </lineage>
</organism>
<evidence type="ECO:0000256" key="3">
    <source>
        <dbReference type="ARBA" id="ARBA00022553"/>
    </source>
</evidence>
<evidence type="ECO:0000256" key="8">
    <source>
        <dbReference type="PROSITE-ProRule" id="PRU00169"/>
    </source>
</evidence>
<dbReference type="GO" id="GO:0043565">
    <property type="term" value="F:sequence-specific DNA binding"/>
    <property type="evidence" value="ECO:0007669"/>
    <property type="project" value="InterPro"/>
</dbReference>
<evidence type="ECO:0000256" key="6">
    <source>
        <dbReference type="ARBA" id="ARBA00023125"/>
    </source>
</evidence>
<dbReference type="SMART" id="SM00342">
    <property type="entry name" value="HTH_ARAC"/>
    <property type="match status" value="1"/>
</dbReference>
<dbReference type="InterPro" id="IPR011006">
    <property type="entry name" value="CheY-like_superfamily"/>
</dbReference>
<comment type="subcellular location">
    <subcellularLocation>
        <location evidence="1">Cytoplasm</location>
    </subcellularLocation>
</comment>
<evidence type="ECO:0000256" key="2">
    <source>
        <dbReference type="ARBA" id="ARBA00022490"/>
    </source>
</evidence>
<evidence type="ECO:0000256" key="7">
    <source>
        <dbReference type="ARBA" id="ARBA00023163"/>
    </source>
</evidence>
<dbReference type="SUPFAM" id="SSF52172">
    <property type="entry name" value="CheY-like"/>
    <property type="match status" value="1"/>
</dbReference>
<proteinExistence type="predicted"/>
<dbReference type="InterPro" id="IPR009057">
    <property type="entry name" value="Homeodomain-like_sf"/>
</dbReference>
<dbReference type="InterPro" id="IPR001789">
    <property type="entry name" value="Sig_transdc_resp-reg_receiver"/>
</dbReference>
<dbReference type="PROSITE" id="PS50110">
    <property type="entry name" value="RESPONSE_REGULATORY"/>
    <property type="match status" value="1"/>
</dbReference>
<dbReference type="InterPro" id="IPR018062">
    <property type="entry name" value="HTH_AraC-typ_CS"/>
</dbReference>
<feature type="domain" description="Response regulatory" evidence="10">
    <location>
        <begin position="3"/>
        <end position="120"/>
    </location>
</feature>
<keyword evidence="4" id="KW-0902">Two-component regulatory system</keyword>
<comment type="caution">
    <text evidence="11">The sequence shown here is derived from an EMBL/GenBank/DDBJ whole genome shotgun (WGS) entry which is preliminary data.</text>
</comment>
<dbReference type="Gene3D" id="1.10.10.60">
    <property type="entry name" value="Homeodomain-like"/>
    <property type="match status" value="2"/>
</dbReference>
<dbReference type="GO" id="GO:0005737">
    <property type="term" value="C:cytoplasm"/>
    <property type="evidence" value="ECO:0007669"/>
    <property type="project" value="UniProtKB-SubCell"/>
</dbReference>
<keyword evidence="6" id="KW-0238">DNA-binding</keyword>
<sequence>MLRVVICDDEYIVLEGLRSMIEWSDYGMSLAGTAEDGKTALALIRDLRPDIVMTDIRMPGIDGLRLIELVMEVAPETVCIVFSGFNEYEYVRTAMKLGVVDYLEKPITLEKVDEALRRTRERIGRREELAALRRAAEANREAMLEQATLALLRRGLEVLPRWRACFGEAEADRVVAVTVIAGEVPEGALENALEPLGASRTVVGADGDESLAAVFHFAWPDDAGWEEVRGRMSELPDTAGAGGTYSVVADVVRSRTEALRALRFARFLEERGLTRYAHIAESGVFPEGLTDREEAILFDIRTGDKEGLLRDLDAFSRWMEQERLDPELAEQEILKLAYVGRRSGRETVPGAQRTAMPAAAVPHRELAGMQTRDEMFRWLREQLETVFAKTAEERQASQHAAVAKAIDFIGRHFRRDLTLQEVADHVGMNTTYFSLLFKEKTGASYIKHVTRLRLDEAKLLLREGKRVNEASEAVGYYNYRHFTELFKKHVGMTPGQYRDDPGAATRKEAEHG</sequence>
<dbReference type="SMART" id="SM00448">
    <property type="entry name" value="REC"/>
    <property type="match status" value="1"/>
</dbReference>
<protein>
    <submittedName>
        <fullName evidence="11">Response regulator</fullName>
    </submittedName>
</protein>
<dbReference type="PANTHER" id="PTHR42713">
    <property type="entry name" value="HISTIDINE KINASE-RELATED"/>
    <property type="match status" value="1"/>
</dbReference>
<keyword evidence="2" id="KW-0963">Cytoplasm</keyword>
<dbReference type="PRINTS" id="PR00032">
    <property type="entry name" value="HTHARAC"/>
</dbReference>
<dbReference type="CDD" id="cd17536">
    <property type="entry name" value="REC_YesN-like"/>
    <property type="match status" value="1"/>
</dbReference>
<dbReference type="InterPro" id="IPR020449">
    <property type="entry name" value="Tscrpt_reg_AraC-type_HTH"/>
</dbReference>
<dbReference type="InterPro" id="IPR051552">
    <property type="entry name" value="HptR"/>
</dbReference>
<keyword evidence="7" id="KW-0804">Transcription</keyword>
<dbReference type="Pfam" id="PF00072">
    <property type="entry name" value="Response_reg"/>
    <property type="match status" value="1"/>
</dbReference>
<dbReference type="PANTHER" id="PTHR42713:SF3">
    <property type="entry name" value="TRANSCRIPTIONAL REGULATORY PROTEIN HPTR"/>
    <property type="match status" value="1"/>
</dbReference>
<keyword evidence="5" id="KW-0805">Transcription regulation</keyword>
<name>A0A9X4QM90_9BACL</name>